<dbReference type="PANTHER" id="PTHR42686:SF1">
    <property type="entry name" value="GH17980P-RELATED"/>
    <property type="match status" value="1"/>
</dbReference>
<dbReference type="GO" id="GO:0016491">
    <property type="term" value="F:oxidoreductase activity"/>
    <property type="evidence" value="ECO:0007669"/>
    <property type="project" value="InterPro"/>
</dbReference>
<dbReference type="InterPro" id="IPR023210">
    <property type="entry name" value="NADP_OxRdtase_dom"/>
</dbReference>
<dbReference type="InterPro" id="IPR036812">
    <property type="entry name" value="NAD(P)_OxRdtase_dom_sf"/>
</dbReference>
<dbReference type="GO" id="GO:0005829">
    <property type="term" value="C:cytosol"/>
    <property type="evidence" value="ECO:0007669"/>
    <property type="project" value="TreeGrafter"/>
</dbReference>
<proteinExistence type="predicted"/>
<dbReference type="Proteomes" id="UP000006222">
    <property type="component" value="Unassembled WGS sequence"/>
</dbReference>
<dbReference type="Pfam" id="PF00248">
    <property type="entry name" value="Aldo_ket_red"/>
    <property type="match status" value="1"/>
</dbReference>
<accession>F2ALN2</accession>
<dbReference type="PANTHER" id="PTHR42686">
    <property type="entry name" value="GH17980P-RELATED"/>
    <property type="match status" value="1"/>
</dbReference>
<dbReference type="InterPro" id="IPR020471">
    <property type="entry name" value="AKR"/>
</dbReference>
<protein>
    <submittedName>
        <fullName evidence="2">Pyridoxal 4-dehydrogenase</fullName>
    </submittedName>
</protein>
<dbReference type="PATRIC" id="fig|991778.3.peg.603"/>
<reference evidence="2 3" key="1">
    <citation type="journal article" date="2013" name="Mar. Genomics">
        <title>Expression of sulfatases in Rhodopirellula baltica and the diversity of sulfatases in the genus Rhodopirellula.</title>
        <authorList>
            <person name="Wegner C.E."/>
            <person name="Richter-Heitmann T."/>
            <person name="Klindworth A."/>
            <person name="Klockow C."/>
            <person name="Richter M."/>
            <person name="Achstetter T."/>
            <person name="Glockner F.O."/>
            <person name="Harder J."/>
        </authorList>
    </citation>
    <scope>NUCLEOTIDE SEQUENCE [LARGE SCALE GENOMIC DNA]</scope>
    <source>
        <strain evidence="2 3">WH47</strain>
    </source>
</reference>
<evidence type="ECO:0000313" key="2">
    <source>
        <dbReference type="EMBL" id="EGF29446.1"/>
    </source>
</evidence>
<dbReference type="Gene3D" id="3.20.20.100">
    <property type="entry name" value="NADP-dependent oxidoreductase domain"/>
    <property type="match status" value="1"/>
</dbReference>
<dbReference type="CDD" id="cd19152">
    <property type="entry name" value="AKR_AKR15A"/>
    <property type="match status" value="1"/>
</dbReference>
<comment type="caution">
    <text evidence="2">The sequence shown here is derived from an EMBL/GenBank/DDBJ whole genome shotgun (WGS) entry which is preliminary data.</text>
</comment>
<name>F2ALN2_RHOBT</name>
<dbReference type="SUPFAM" id="SSF51430">
    <property type="entry name" value="NAD(P)-linked oxidoreductase"/>
    <property type="match status" value="1"/>
</dbReference>
<dbReference type="EMBL" id="AFAR01000030">
    <property type="protein sequence ID" value="EGF29446.1"/>
    <property type="molecule type" value="Genomic_DNA"/>
</dbReference>
<dbReference type="AlphaFoldDB" id="F2ALN2"/>
<evidence type="ECO:0000313" key="3">
    <source>
        <dbReference type="Proteomes" id="UP000006222"/>
    </source>
</evidence>
<sequence length="355" mass="39351">MMPESIASQRVERAAVPTIRNTLPPIIFGTSALGNLYQAVDRDTKRSIVSEWFEHCDGVVAADSAGKYGAGLALESMADALHSLNVAPDQILISNKLGWRRVALTTPEPTFEPGAWVGLKHDAVQDISYDGILRCWEQGCELLAPYRPQLVSVHDPDEYLAAATDKNDRQRRWEDILGAYQALSELRDRGDVLAIGVGSKDWRVSEELARAFPLDWVMLATSLTIRTHPESLLDFVEAMRHQGVSVINSAVFHAGFLTGGDYYDYRKVTGESVEDQELISWRQRFHDHCKRHGVRPAEACVAFGMSPPGVVATALNSSKPDRIAQNVQLVSAKPPAEFWTSMKQDGLIDTSYPYV</sequence>
<gene>
    <name evidence="2" type="ORF">RBWH47_03480</name>
</gene>
<feature type="domain" description="NADP-dependent oxidoreductase" evidence="1">
    <location>
        <begin position="25"/>
        <end position="343"/>
    </location>
</feature>
<evidence type="ECO:0000259" key="1">
    <source>
        <dbReference type="Pfam" id="PF00248"/>
    </source>
</evidence>
<organism evidence="2 3">
    <name type="scientific">Rhodopirellula baltica WH47</name>
    <dbReference type="NCBI Taxonomy" id="991778"/>
    <lineage>
        <taxon>Bacteria</taxon>
        <taxon>Pseudomonadati</taxon>
        <taxon>Planctomycetota</taxon>
        <taxon>Planctomycetia</taxon>
        <taxon>Pirellulales</taxon>
        <taxon>Pirellulaceae</taxon>
        <taxon>Rhodopirellula</taxon>
    </lineage>
</organism>